<evidence type="ECO:0000256" key="1">
    <source>
        <dbReference type="SAM" id="SignalP"/>
    </source>
</evidence>
<dbReference type="Proteomes" id="UP000662618">
    <property type="component" value="Unassembled WGS sequence"/>
</dbReference>
<comment type="caution">
    <text evidence="2">The sequence shown here is derived from an EMBL/GenBank/DDBJ whole genome shotgun (WGS) entry which is preliminary data.</text>
</comment>
<gene>
    <name evidence="2" type="ORF">CHRY9390_02018</name>
</gene>
<keyword evidence="3" id="KW-1185">Reference proteome</keyword>
<organism evidence="2 3">
    <name type="scientific">Chryseobacterium aquaeductus</name>
    <dbReference type="NCBI Taxonomy" id="2675056"/>
    <lineage>
        <taxon>Bacteria</taxon>
        <taxon>Pseudomonadati</taxon>
        <taxon>Bacteroidota</taxon>
        <taxon>Flavobacteriia</taxon>
        <taxon>Flavobacteriales</taxon>
        <taxon>Weeksellaceae</taxon>
        <taxon>Chryseobacterium group</taxon>
        <taxon>Chryseobacterium</taxon>
    </lineage>
</organism>
<evidence type="ECO:0000313" key="3">
    <source>
        <dbReference type="Proteomes" id="UP000662618"/>
    </source>
</evidence>
<feature type="chain" id="PRO_5040299288" description="DUF4397 domain-containing protein" evidence="1">
    <location>
        <begin position="19"/>
        <end position="272"/>
    </location>
</feature>
<evidence type="ECO:0000313" key="2">
    <source>
        <dbReference type="EMBL" id="CAD7809492.1"/>
    </source>
</evidence>
<dbReference type="EMBL" id="CAJIMS010000001">
    <property type="protein sequence ID" value="CAD7809492.1"/>
    <property type="molecule type" value="Genomic_DNA"/>
</dbReference>
<proteinExistence type="predicted"/>
<keyword evidence="1" id="KW-0732">Signal</keyword>
<accession>A0A9N8QSR0</accession>
<reference evidence="2" key="1">
    <citation type="submission" date="2020-12" db="EMBL/GenBank/DDBJ databases">
        <authorList>
            <person name="Rodrigo-Torres L."/>
            <person name="Arahal R. D."/>
            <person name="Lucena T."/>
        </authorList>
    </citation>
    <scope>NUCLEOTIDE SEQUENCE</scope>
    <source>
        <strain evidence="2">CECT 9390</strain>
    </source>
</reference>
<dbReference type="AlphaFoldDB" id="A0A9N8QSR0"/>
<sequence>MYSKFKLLFLFSCGVAKAQIGINTTTPNATLDVNGDVVLRKELIVPSSTTAGILDPGNVDQVLVSRGSGLPPTWKSVNVPFMENAQYKLVNTYLRNDEAGITTLSNGVAVSTPSTSVLGEDYTTAWVKISNLSTDLQIRSSQNKITYQVQSGVELVNKSVGRGSSVNFICGIFKNNKLVALRPDAITAVDATPVQGIYTLNYTEDNVAVGPYTLEVACRKTFSSDATNNYFRIGVNIPTYGPTPIVTNTTSNAFALRSLFKIDVAELVTYTN</sequence>
<dbReference type="RefSeq" id="WP_162088347.1">
    <property type="nucleotide sequence ID" value="NZ_CAJIMS010000001.1"/>
</dbReference>
<feature type="signal peptide" evidence="1">
    <location>
        <begin position="1"/>
        <end position="18"/>
    </location>
</feature>
<name>A0A9N8QSR0_9FLAO</name>
<evidence type="ECO:0008006" key="4">
    <source>
        <dbReference type="Google" id="ProtNLM"/>
    </source>
</evidence>
<protein>
    <recommendedName>
        <fullName evidence="4">DUF4397 domain-containing protein</fullName>
    </recommendedName>
</protein>